<dbReference type="InterPro" id="IPR005498">
    <property type="entry name" value="T4SS_VirB10/TraB/TrbI"/>
</dbReference>
<feature type="region of interest" description="Disordered" evidence="6">
    <location>
        <begin position="1"/>
        <end position="22"/>
    </location>
</feature>
<evidence type="ECO:0000256" key="1">
    <source>
        <dbReference type="ARBA" id="ARBA00004167"/>
    </source>
</evidence>
<protein>
    <submittedName>
        <fullName evidence="8">TrbI/VirB10 family protein</fullName>
    </submittedName>
</protein>
<keyword evidence="5 7" id="KW-0472">Membrane</keyword>
<name>A0ABX2ERR5_9BURK</name>
<dbReference type="Gene3D" id="2.40.128.260">
    <property type="entry name" value="Type IV secretion system, VirB10/TraB/TrbI"/>
    <property type="match status" value="2"/>
</dbReference>
<keyword evidence="4 7" id="KW-1133">Transmembrane helix</keyword>
<evidence type="ECO:0000313" key="8">
    <source>
        <dbReference type="EMBL" id="NRF71374.1"/>
    </source>
</evidence>
<reference evidence="8 9" key="1">
    <citation type="submission" date="2020-05" db="EMBL/GenBank/DDBJ databases">
        <title>Aquincola sp. isolate from soil.</title>
        <authorList>
            <person name="Han J."/>
            <person name="Kim D.-U."/>
        </authorList>
    </citation>
    <scope>NUCLEOTIDE SEQUENCE [LARGE SCALE GENOMIC DNA]</scope>
    <source>
        <strain evidence="8 9">S2</strain>
    </source>
</reference>
<dbReference type="RefSeq" id="WP_173132399.1">
    <property type="nucleotide sequence ID" value="NZ_JABRWJ010000011.1"/>
</dbReference>
<comment type="similarity">
    <text evidence="2">Belongs to the TrbI/VirB10 family.</text>
</comment>
<gene>
    <name evidence="8" type="ORF">HLB44_30755</name>
</gene>
<keyword evidence="3 7" id="KW-0812">Transmembrane</keyword>
<dbReference type="InterPro" id="IPR042217">
    <property type="entry name" value="T4SS_VirB10/TrbI"/>
</dbReference>
<feature type="region of interest" description="Disordered" evidence="6">
    <location>
        <begin position="227"/>
        <end position="266"/>
    </location>
</feature>
<evidence type="ECO:0000256" key="7">
    <source>
        <dbReference type="SAM" id="Phobius"/>
    </source>
</evidence>
<evidence type="ECO:0000256" key="3">
    <source>
        <dbReference type="ARBA" id="ARBA00022692"/>
    </source>
</evidence>
<feature type="compositionally biased region" description="Low complexity" evidence="6">
    <location>
        <begin position="139"/>
        <end position="152"/>
    </location>
</feature>
<organism evidence="8 9">
    <name type="scientific">Pseudaquabacterium terrae</name>
    <dbReference type="NCBI Taxonomy" id="2732868"/>
    <lineage>
        <taxon>Bacteria</taxon>
        <taxon>Pseudomonadati</taxon>
        <taxon>Pseudomonadota</taxon>
        <taxon>Betaproteobacteria</taxon>
        <taxon>Burkholderiales</taxon>
        <taxon>Sphaerotilaceae</taxon>
        <taxon>Pseudaquabacterium</taxon>
    </lineage>
</organism>
<evidence type="ECO:0000256" key="4">
    <source>
        <dbReference type="ARBA" id="ARBA00022989"/>
    </source>
</evidence>
<evidence type="ECO:0000256" key="2">
    <source>
        <dbReference type="ARBA" id="ARBA00010265"/>
    </source>
</evidence>
<evidence type="ECO:0000256" key="5">
    <source>
        <dbReference type="ARBA" id="ARBA00023136"/>
    </source>
</evidence>
<keyword evidence="9" id="KW-1185">Reference proteome</keyword>
<feature type="transmembrane region" description="Helical" evidence="7">
    <location>
        <begin position="34"/>
        <end position="57"/>
    </location>
</feature>
<dbReference type="CDD" id="cd16429">
    <property type="entry name" value="VirB10"/>
    <property type="match status" value="1"/>
</dbReference>
<dbReference type="Proteomes" id="UP000737171">
    <property type="component" value="Unassembled WGS sequence"/>
</dbReference>
<dbReference type="EMBL" id="JABRWJ010000011">
    <property type="protein sequence ID" value="NRF71374.1"/>
    <property type="molecule type" value="Genomic_DNA"/>
</dbReference>
<feature type="region of interest" description="Disordered" evidence="6">
    <location>
        <begin position="92"/>
        <end position="202"/>
    </location>
</feature>
<comment type="subcellular location">
    <subcellularLocation>
        <location evidence="1">Membrane</location>
        <topology evidence="1">Single-pass membrane protein</topology>
    </subcellularLocation>
</comment>
<comment type="caution">
    <text evidence="8">The sequence shown here is derived from an EMBL/GenBank/DDBJ whole genome shotgun (WGS) entry which is preliminary data.</text>
</comment>
<evidence type="ECO:0000313" key="9">
    <source>
        <dbReference type="Proteomes" id="UP000737171"/>
    </source>
</evidence>
<dbReference type="Pfam" id="PF03743">
    <property type="entry name" value="TrbI"/>
    <property type="match status" value="1"/>
</dbReference>
<sequence length="476" mass="49340">MTQAPNTVPYEGNGDAQLTGDAVPGLAPQRRSGVSATAILALSLLALSVVVVASFVAKRFLDSRREAQPDKAPPVASANAQKLRLGDARAGTVPTGQAASAPAPAASGPIGERGQRVPAIREAGDVQPIPVVRTGAGAGAAPNSRAAGSRAGQPQQTINPIDAPVFSGQARGAAPRQHVSGNGSSGRHVADQDAAGGDDPVRESMDKAIEDLKAHRLRLQAKLDSAEGSLVGGQRAPNVPSGLEYPNPWGPGASNRPGDADGNTSRLLGGIDHSATPKVRAQKPFNRSLTIPQGVIIPCTLQTRIVTATSGFISCIAQRDITGHDGKVVLVDKGSHFNGEYRIVNVKPGLTRIPVIWTRILTPQAVSVDLESPAVGQLGESGIGGYVDNRWPERIGAALLVSLIEDAIKLAGGSDDKGGERVYLPSTAERSSSLAEEVLKSTINIPPLMYQNQGGVVGVRVARDLDFSSVYKLVPQ</sequence>
<feature type="compositionally biased region" description="Low complexity" evidence="6">
    <location>
        <begin position="98"/>
        <end position="107"/>
    </location>
</feature>
<proteinExistence type="inferred from homology"/>
<accession>A0ABX2ERR5</accession>
<evidence type="ECO:0000256" key="6">
    <source>
        <dbReference type="SAM" id="MobiDB-lite"/>
    </source>
</evidence>